<organism evidence="6 7">
    <name type="scientific">Staphylococcus ratti</name>
    <dbReference type="NCBI Taxonomy" id="2892440"/>
    <lineage>
        <taxon>Bacteria</taxon>
        <taxon>Bacillati</taxon>
        <taxon>Bacillota</taxon>
        <taxon>Bacilli</taxon>
        <taxon>Bacillales</taxon>
        <taxon>Staphylococcaceae</taxon>
        <taxon>Staphylococcus</taxon>
    </lineage>
</organism>
<evidence type="ECO:0000313" key="6">
    <source>
        <dbReference type="EMBL" id="UEX89988.1"/>
    </source>
</evidence>
<dbReference type="Gene3D" id="1.10.10.10">
    <property type="entry name" value="Winged helix-like DNA-binding domain superfamily/Winged helix DNA-binding domain"/>
    <property type="match status" value="1"/>
</dbReference>
<gene>
    <name evidence="6" type="primary">treR</name>
    <name evidence="6" type="ORF">LN051_10705</name>
</gene>
<dbReference type="Proteomes" id="UP001197626">
    <property type="component" value="Chromosome"/>
</dbReference>
<keyword evidence="1" id="KW-0805">Transcription regulation</keyword>
<dbReference type="SMART" id="SM00866">
    <property type="entry name" value="UTRA"/>
    <property type="match status" value="1"/>
</dbReference>
<dbReference type="Pfam" id="PF00392">
    <property type="entry name" value="GntR"/>
    <property type="match status" value="1"/>
</dbReference>
<dbReference type="PROSITE" id="PS50949">
    <property type="entry name" value="HTH_GNTR"/>
    <property type="match status" value="1"/>
</dbReference>
<dbReference type="SMART" id="SM00345">
    <property type="entry name" value="HTH_GNTR"/>
    <property type="match status" value="1"/>
</dbReference>
<dbReference type="EMBL" id="CP086654">
    <property type="protein sequence ID" value="UEX89988.1"/>
    <property type="molecule type" value="Genomic_DNA"/>
</dbReference>
<proteinExistence type="predicted"/>
<dbReference type="PANTHER" id="PTHR44846:SF12">
    <property type="entry name" value="HTH-TYPE TRANSCRIPTIONAL REGULATOR TRER"/>
    <property type="match status" value="1"/>
</dbReference>
<dbReference type="InterPro" id="IPR011663">
    <property type="entry name" value="UTRA"/>
</dbReference>
<dbReference type="InterPro" id="IPR000524">
    <property type="entry name" value="Tscrpt_reg_HTH_GntR"/>
</dbReference>
<keyword evidence="3" id="KW-0804">Transcription</keyword>
<dbReference type="InterPro" id="IPR036390">
    <property type="entry name" value="WH_DNA-bd_sf"/>
</dbReference>
<dbReference type="InterPro" id="IPR028978">
    <property type="entry name" value="Chorismate_lyase_/UTRA_dom_sf"/>
</dbReference>
<dbReference type="NCBIfam" id="TIGR02404">
    <property type="entry name" value="trehalos_R_Bsub"/>
    <property type="match status" value="1"/>
</dbReference>
<dbReference type="Pfam" id="PF07702">
    <property type="entry name" value="UTRA"/>
    <property type="match status" value="1"/>
</dbReference>
<dbReference type="Gene3D" id="3.40.1410.10">
    <property type="entry name" value="Chorismate lyase-like"/>
    <property type="match status" value="1"/>
</dbReference>
<reference evidence="6 7" key="1">
    <citation type="journal article" date="2022" name="Pathogens">
        <title>Staphylococcus ratti sp. nov. Isolated from a Lab Rat.</title>
        <authorList>
            <person name="Kovarovic V."/>
            <person name="Sedlacek I."/>
            <person name="Petras P."/>
            <person name="Kralova S."/>
            <person name="Maslanova I."/>
            <person name="Svec P."/>
            <person name="Neumann-Schaal M."/>
            <person name="Botka T."/>
            <person name="Gelbicova T."/>
            <person name="Stankova E."/>
            <person name="Doskar J."/>
            <person name="Pantucek R."/>
        </authorList>
    </citation>
    <scope>NUCLEOTIDE SEQUENCE [LARGE SCALE GENOMIC DNA]</scope>
    <source>
        <strain evidence="6 7">CCM 9025</strain>
    </source>
</reference>
<dbReference type="PANTHER" id="PTHR44846">
    <property type="entry name" value="MANNOSYL-D-GLYCERATE TRANSPORT/METABOLISM SYSTEM REPRESSOR MNGR-RELATED"/>
    <property type="match status" value="1"/>
</dbReference>
<dbReference type="InterPro" id="IPR012770">
    <property type="entry name" value="TreR"/>
</dbReference>
<protein>
    <recommendedName>
        <fullName evidence="4">Trehalose operon repressor</fullName>
    </recommendedName>
</protein>
<keyword evidence="7" id="KW-1185">Reference proteome</keyword>
<sequence length="241" mass="28079">MKQNKFKWIYENMRRAILEGTYHYGDQLPSEYQLVENYNVSRETVRKSLNMLVSDGMIQKIRGKGSVVIYQGMTEFPFNDLMSFKEVKASLNLPHQTVVHSFERIRAADVPHVKQALQIADETPLWHFVRYRQVEGVTKIIDEDYVLAALFPDLTKTVVQGSFYDYVENVKGFEISFSSKSITFEPFGETERQVLGQITPEYTATVRGIVHLKDTTKFQYSISKHIATEFKFIDFSRRHKI</sequence>
<accession>A0ABY3PCD9</accession>
<dbReference type="InterPro" id="IPR036388">
    <property type="entry name" value="WH-like_DNA-bd_sf"/>
</dbReference>
<dbReference type="RefSeq" id="WP_229292489.1">
    <property type="nucleotide sequence ID" value="NZ_CP086654.1"/>
</dbReference>
<evidence type="ECO:0000256" key="4">
    <source>
        <dbReference type="NCBIfam" id="TIGR02404"/>
    </source>
</evidence>
<dbReference type="PRINTS" id="PR00035">
    <property type="entry name" value="HTHGNTR"/>
</dbReference>
<dbReference type="CDD" id="cd07377">
    <property type="entry name" value="WHTH_GntR"/>
    <property type="match status" value="1"/>
</dbReference>
<evidence type="ECO:0000256" key="1">
    <source>
        <dbReference type="ARBA" id="ARBA00023015"/>
    </source>
</evidence>
<name>A0ABY3PCD9_9STAP</name>
<evidence type="ECO:0000313" key="7">
    <source>
        <dbReference type="Proteomes" id="UP001197626"/>
    </source>
</evidence>
<dbReference type="SUPFAM" id="SSF64288">
    <property type="entry name" value="Chorismate lyase-like"/>
    <property type="match status" value="1"/>
</dbReference>
<evidence type="ECO:0000256" key="3">
    <source>
        <dbReference type="ARBA" id="ARBA00023163"/>
    </source>
</evidence>
<dbReference type="InterPro" id="IPR050679">
    <property type="entry name" value="Bact_HTH_transcr_reg"/>
</dbReference>
<evidence type="ECO:0000259" key="5">
    <source>
        <dbReference type="PROSITE" id="PS50949"/>
    </source>
</evidence>
<keyword evidence="2" id="KW-0238">DNA-binding</keyword>
<evidence type="ECO:0000256" key="2">
    <source>
        <dbReference type="ARBA" id="ARBA00023125"/>
    </source>
</evidence>
<feature type="domain" description="HTH gntR-type" evidence="5">
    <location>
        <begin position="3"/>
        <end position="71"/>
    </location>
</feature>
<dbReference type="SUPFAM" id="SSF46785">
    <property type="entry name" value="Winged helix' DNA-binding domain"/>
    <property type="match status" value="1"/>
</dbReference>